<dbReference type="PIRSF" id="PIRSF035875">
    <property type="entry name" value="RNase_BN"/>
    <property type="match status" value="1"/>
</dbReference>
<dbReference type="RefSeq" id="WP_255135295.1">
    <property type="nucleotide sequence ID" value="NZ_JANDBC010000002.1"/>
</dbReference>
<feature type="transmembrane region" description="Helical" evidence="6">
    <location>
        <begin position="257"/>
        <end position="279"/>
    </location>
</feature>
<evidence type="ECO:0000256" key="3">
    <source>
        <dbReference type="ARBA" id="ARBA00022692"/>
    </source>
</evidence>
<feature type="transmembrane region" description="Helical" evidence="6">
    <location>
        <begin position="139"/>
        <end position="164"/>
    </location>
</feature>
<keyword evidence="3 6" id="KW-0812">Transmembrane</keyword>
<comment type="subcellular location">
    <subcellularLocation>
        <location evidence="1">Cell membrane</location>
        <topology evidence="1">Multi-pass membrane protein</topology>
    </subcellularLocation>
</comment>
<dbReference type="EMBL" id="JANDBC010000002">
    <property type="protein sequence ID" value="MCP9292411.1"/>
    <property type="molecule type" value="Genomic_DNA"/>
</dbReference>
<organism evidence="7 8">
    <name type="scientific">Gracilimonas sediminicola</name>
    <dbReference type="NCBI Taxonomy" id="2952158"/>
    <lineage>
        <taxon>Bacteria</taxon>
        <taxon>Pseudomonadati</taxon>
        <taxon>Balneolota</taxon>
        <taxon>Balneolia</taxon>
        <taxon>Balneolales</taxon>
        <taxon>Balneolaceae</taxon>
        <taxon>Gracilimonas</taxon>
    </lineage>
</organism>
<proteinExistence type="predicted"/>
<sequence>MEKHKEFWKRVLKLAGKKDIFFNASAITFNLFICAIPFVLILISIIGYVLSVDEAFNEIVRYGREFFPSFTYETQNNDVFQGAVTIESLLRPLVGARQIFGIIGIIVLMFFTQGLLHSLKHVLFDTFDIKERKHPLMDVVYNFFGFSLIGTVFLFFSLAISTISLFNLSRIQIPFTDMVIELPWIYDFLNIVLPIILAFMILYVVFRFVSERKIKPKVALMAALTYTLLFEIAKFGLSAYLEYAFSTYRYFYQGYTILILLGVWTFYTALLFVISAIMARAYKDVFLGNRPAIEENPYTAIS</sequence>
<keyword evidence="4 6" id="KW-1133">Transmembrane helix</keyword>
<dbReference type="Pfam" id="PF03631">
    <property type="entry name" value="Virul_fac_BrkB"/>
    <property type="match status" value="1"/>
</dbReference>
<accession>A0A9X2L4W3</accession>
<dbReference type="InterPro" id="IPR017039">
    <property type="entry name" value="Virul_fac_BrkB"/>
</dbReference>
<feature type="transmembrane region" description="Helical" evidence="6">
    <location>
        <begin position="218"/>
        <end position="237"/>
    </location>
</feature>
<comment type="caution">
    <text evidence="7">The sequence shown here is derived from an EMBL/GenBank/DDBJ whole genome shotgun (WGS) entry which is preliminary data.</text>
</comment>
<evidence type="ECO:0000256" key="1">
    <source>
        <dbReference type="ARBA" id="ARBA00004651"/>
    </source>
</evidence>
<name>A0A9X2L4W3_9BACT</name>
<evidence type="ECO:0000256" key="2">
    <source>
        <dbReference type="ARBA" id="ARBA00022475"/>
    </source>
</evidence>
<dbReference type="AlphaFoldDB" id="A0A9X2L4W3"/>
<evidence type="ECO:0000313" key="8">
    <source>
        <dbReference type="Proteomes" id="UP001139125"/>
    </source>
</evidence>
<feature type="transmembrane region" description="Helical" evidence="6">
    <location>
        <begin position="99"/>
        <end position="119"/>
    </location>
</feature>
<evidence type="ECO:0000256" key="5">
    <source>
        <dbReference type="ARBA" id="ARBA00023136"/>
    </source>
</evidence>
<feature type="transmembrane region" description="Helical" evidence="6">
    <location>
        <begin position="20"/>
        <end position="50"/>
    </location>
</feature>
<evidence type="ECO:0000256" key="6">
    <source>
        <dbReference type="SAM" id="Phobius"/>
    </source>
</evidence>
<evidence type="ECO:0000256" key="4">
    <source>
        <dbReference type="ARBA" id="ARBA00022989"/>
    </source>
</evidence>
<dbReference type="Proteomes" id="UP001139125">
    <property type="component" value="Unassembled WGS sequence"/>
</dbReference>
<dbReference type="PANTHER" id="PTHR30213:SF0">
    <property type="entry name" value="UPF0761 MEMBRANE PROTEIN YIHY"/>
    <property type="match status" value="1"/>
</dbReference>
<keyword evidence="8" id="KW-1185">Reference proteome</keyword>
<keyword evidence="2" id="KW-1003">Cell membrane</keyword>
<gene>
    <name evidence="7" type="ORF">NM125_12560</name>
</gene>
<keyword evidence="5 6" id="KW-0472">Membrane</keyword>
<feature type="transmembrane region" description="Helical" evidence="6">
    <location>
        <begin position="184"/>
        <end position="206"/>
    </location>
</feature>
<dbReference type="PANTHER" id="PTHR30213">
    <property type="entry name" value="INNER MEMBRANE PROTEIN YHJD"/>
    <property type="match status" value="1"/>
</dbReference>
<dbReference type="GO" id="GO:0005886">
    <property type="term" value="C:plasma membrane"/>
    <property type="evidence" value="ECO:0007669"/>
    <property type="project" value="UniProtKB-SubCell"/>
</dbReference>
<evidence type="ECO:0000313" key="7">
    <source>
        <dbReference type="EMBL" id="MCP9292411.1"/>
    </source>
</evidence>
<protein>
    <submittedName>
        <fullName evidence="7">YihY/virulence factor BrkB family protein</fullName>
    </submittedName>
</protein>
<reference evidence="7" key="1">
    <citation type="submission" date="2022-06" db="EMBL/GenBank/DDBJ databases">
        <title>Gracilimonas sp. CAU 1638 isolated from sea sediment.</title>
        <authorList>
            <person name="Kim W."/>
        </authorList>
    </citation>
    <scope>NUCLEOTIDE SEQUENCE</scope>
    <source>
        <strain evidence="7">CAU 1638</strain>
    </source>
</reference>